<name>A0ABY9ASP6_PARCI</name>
<evidence type="ECO:0000313" key="2">
    <source>
        <dbReference type="EMBL" id="WIY49839.1"/>
    </source>
</evidence>
<protein>
    <recommendedName>
        <fullName evidence="4">Fungal lipase-like domain-containing protein</fullName>
    </recommendedName>
</protein>
<dbReference type="EMBL" id="CP127363">
    <property type="protein sequence ID" value="WIY49839.1"/>
    <property type="molecule type" value="Genomic_DNA"/>
</dbReference>
<evidence type="ECO:0000256" key="1">
    <source>
        <dbReference type="SAM" id="MobiDB-lite"/>
    </source>
</evidence>
<dbReference type="InterPro" id="IPR029058">
    <property type="entry name" value="AB_hydrolase_fold"/>
</dbReference>
<reference evidence="2 3" key="1">
    <citation type="submission" date="2023-06" db="EMBL/GenBank/DDBJ databases">
        <authorList>
            <person name="Ham H."/>
            <person name="Park D.S."/>
        </authorList>
    </citation>
    <scope>NUCLEOTIDE SEQUENCE [LARGE SCALE GENOMIC DNA]</scope>
    <source>
        <strain evidence="2 3">KACC 17005</strain>
    </source>
</reference>
<dbReference type="RefSeq" id="WP_138919909.1">
    <property type="nucleotide sequence ID" value="NZ_CP023687.1"/>
</dbReference>
<evidence type="ECO:0008006" key="4">
    <source>
        <dbReference type="Google" id="ProtNLM"/>
    </source>
</evidence>
<sequence length="288" mass="30754">MNSLPEPVLQSLGTALGLPGSTGYLPAPALAEGIRQSLAALDMGVFSVYDNMHIVNMDRDTPLRCNLDSSDRHRLANVATKTHMTIRQTPVTPAVPGGPSWRVSIYFDGMPDGSTQQNGTTLKGGVGRVYRMACEAAQLVAKALQADPTVQVSHICGLSMGGGSAQMFAAVLQGHLPWAPPPAVVLLDPMLLNPKQKAHALAQSPHGYDFTQPRGIALTLDYAANPRKCLMDRQHAIGRSSEGLVRLRLGLTDRDGLGGTPPKPYGPPGTGYHGNRHHYEAALARFTR</sequence>
<dbReference type="SUPFAM" id="SSF53474">
    <property type="entry name" value="alpha/beta-Hydrolases"/>
    <property type="match status" value="1"/>
</dbReference>
<evidence type="ECO:0000313" key="3">
    <source>
        <dbReference type="Proteomes" id="UP001242732"/>
    </source>
</evidence>
<proteinExistence type="predicted"/>
<dbReference type="Proteomes" id="UP001242732">
    <property type="component" value="Chromosome"/>
</dbReference>
<dbReference type="GeneID" id="79788975"/>
<organism evidence="2 3">
    <name type="scientific">Paracidovorax citrulli</name>
    <name type="common">Acidovorax citrulli</name>
    <dbReference type="NCBI Taxonomy" id="80869"/>
    <lineage>
        <taxon>Bacteria</taxon>
        <taxon>Pseudomonadati</taxon>
        <taxon>Pseudomonadota</taxon>
        <taxon>Betaproteobacteria</taxon>
        <taxon>Burkholderiales</taxon>
        <taxon>Comamonadaceae</taxon>
        <taxon>Paracidovorax</taxon>
    </lineage>
</organism>
<keyword evidence="3" id="KW-1185">Reference proteome</keyword>
<gene>
    <name evidence="2" type="ORF">QRO08_04490</name>
</gene>
<accession>A0ABY9ASP6</accession>
<feature type="region of interest" description="Disordered" evidence="1">
    <location>
        <begin position="252"/>
        <end position="276"/>
    </location>
</feature>